<proteinExistence type="predicted"/>
<keyword evidence="2" id="KW-1185">Reference proteome</keyword>
<gene>
    <name evidence="1" type="ORF">H7K45_07580</name>
</gene>
<dbReference type="EMBL" id="JACKVK010000005">
    <property type="protein sequence ID" value="MCV7420395.1"/>
    <property type="molecule type" value="Genomic_DNA"/>
</dbReference>
<organism evidence="1 2">
    <name type="scientific">Mycobacterium yunnanensis</name>
    <dbReference type="NCBI Taxonomy" id="368477"/>
    <lineage>
        <taxon>Bacteria</taxon>
        <taxon>Bacillati</taxon>
        <taxon>Actinomycetota</taxon>
        <taxon>Actinomycetes</taxon>
        <taxon>Mycobacteriales</taxon>
        <taxon>Mycobacteriaceae</taxon>
        <taxon>Mycobacterium</taxon>
    </lineage>
</organism>
<evidence type="ECO:0000313" key="1">
    <source>
        <dbReference type="EMBL" id="MCV7420395.1"/>
    </source>
</evidence>
<name>A0A9X3BST1_9MYCO</name>
<accession>A0A9X3BST1</accession>
<reference evidence="1" key="2">
    <citation type="journal article" date="2022" name="BMC Genomics">
        <title>Comparative genome analysis of mycobacteria focusing on tRNA and non-coding RNA.</title>
        <authorList>
            <person name="Behra P.R.K."/>
            <person name="Pettersson B.M.F."/>
            <person name="Ramesh M."/>
            <person name="Das S."/>
            <person name="Dasgupta S."/>
            <person name="Kirsebom L.A."/>
        </authorList>
    </citation>
    <scope>NUCLEOTIDE SEQUENCE</scope>
    <source>
        <strain evidence="1">DSM 44838</strain>
    </source>
</reference>
<protein>
    <submittedName>
        <fullName evidence="1">Malate dehydrogenase</fullName>
    </submittedName>
</protein>
<dbReference type="RefSeq" id="WP_263995183.1">
    <property type="nucleotide sequence ID" value="NZ_JACKVK010000005.1"/>
</dbReference>
<dbReference type="AlphaFoldDB" id="A0A9X3BST1"/>
<evidence type="ECO:0000313" key="2">
    <source>
        <dbReference type="Proteomes" id="UP001141629"/>
    </source>
</evidence>
<comment type="caution">
    <text evidence="1">The sequence shown here is derived from an EMBL/GenBank/DDBJ whole genome shotgun (WGS) entry which is preliminary data.</text>
</comment>
<reference evidence="1" key="1">
    <citation type="submission" date="2020-07" db="EMBL/GenBank/DDBJ databases">
        <authorList>
            <person name="Pettersson B.M.F."/>
            <person name="Behra P.R.K."/>
            <person name="Ramesh M."/>
            <person name="Das S."/>
            <person name="Dasgupta S."/>
            <person name="Kirsebom L.A."/>
        </authorList>
    </citation>
    <scope>NUCLEOTIDE SEQUENCE</scope>
    <source>
        <strain evidence="1">DSM 44838</strain>
    </source>
</reference>
<sequence length="125" mass="12924">MTTSTITRIPDLATSLGVASAILGLSELLAPRGVARLAGVVDGDGSRRAIQLLGARECGHAAAILLVSRQLVWTRVVGDVLDVGLLVKALTSPGANRRRGAAAMGFLSLIGAADAWATRRQLRQG</sequence>
<dbReference type="Proteomes" id="UP001141629">
    <property type="component" value="Unassembled WGS sequence"/>
</dbReference>